<dbReference type="AlphaFoldDB" id="A0A7J7IVV3"/>
<comment type="caution">
    <text evidence="8">The sequence shown here is derived from an EMBL/GenBank/DDBJ whole genome shotgun (WGS) entry which is preliminary data.</text>
</comment>
<dbReference type="PANTHER" id="PTHR31078:SF1">
    <property type="entry name" value="CILIA- AND FLAGELLA-ASSOCIATED PROTEIN 300"/>
    <property type="match status" value="1"/>
</dbReference>
<dbReference type="GO" id="GO:0005930">
    <property type="term" value="C:axoneme"/>
    <property type="evidence" value="ECO:0007669"/>
    <property type="project" value="UniProtKB-SubCell"/>
</dbReference>
<keyword evidence="6" id="KW-0206">Cytoskeleton</keyword>
<proteinExistence type="inferred from homology"/>
<dbReference type="Pfam" id="PF14926">
    <property type="entry name" value="CFAP300"/>
    <property type="match status" value="1"/>
</dbReference>
<evidence type="ECO:0000256" key="1">
    <source>
        <dbReference type="ARBA" id="ARBA00002404"/>
    </source>
</evidence>
<keyword evidence="7" id="KW-0966">Cell projection</keyword>
<evidence type="ECO:0000256" key="6">
    <source>
        <dbReference type="ARBA" id="ARBA00023212"/>
    </source>
</evidence>
<evidence type="ECO:0000256" key="5">
    <source>
        <dbReference type="ARBA" id="ARBA00022490"/>
    </source>
</evidence>
<keyword evidence="9" id="KW-1185">Reference proteome</keyword>
<keyword evidence="5" id="KW-0963">Cytoplasm</keyword>
<dbReference type="PANTHER" id="PTHR31078">
    <property type="entry name" value="CILIA- AND FLAGELLA-ASSOCIATED PROTEIN 300"/>
    <property type="match status" value="1"/>
</dbReference>
<name>A0A7J7IVV3_BUGNE</name>
<dbReference type="EMBL" id="VXIV02003349">
    <property type="protein sequence ID" value="KAF6017970.1"/>
    <property type="molecule type" value="Genomic_DNA"/>
</dbReference>
<evidence type="ECO:0000256" key="7">
    <source>
        <dbReference type="ARBA" id="ARBA00023273"/>
    </source>
</evidence>
<gene>
    <name evidence="8" type="ORF">EB796_023730</name>
</gene>
<evidence type="ECO:0000256" key="4">
    <source>
        <dbReference type="ARBA" id="ARBA00022174"/>
    </source>
</evidence>
<comment type="function">
    <text evidence="1">Cilium- and flagellum-specific protein that plays a role in axonemal structure organization and motility. May play a role in outer and inner dynein arm assembly.</text>
</comment>
<dbReference type="Proteomes" id="UP000593567">
    <property type="component" value="Unassembled WGS sequence"/>
</dbReference>
<evidence type="ECO:0000313" key="9">
    <source>
        <dbReference type="Proteomes" id="UP000593567"/>
    </source>
</evidence>
<evidence type="ECO:0000256" key="2">
    <source>
        <dbReference type="ARBA" id="ARBA00004430"/>
    </source>
</evidence>
<accession>A0A7J7IVV3</accession>
<evidence type="ECO:0000313" key="8">
    <source>
        <dbReference type="EMBL" id="KAF6017970.1"/>
    </source>
</evidence>
<reference evidence="8" key="1">
    <citation type="submission" date="2020-06" db="EMBL/GenBank/DDBJ databases">
        <title>Draft genome of Bugula neritina, a colonial animal packing powerful symbionts and potential medicines.</title>
        <authorList>
            <person name="Rayko M."/>
        </authorList>
    </citation>
    <scope>NUCLEOTIDE SEQUENCE [LARGE SCALE GENOMIC DNA]</scope>
    <source>
        <strain evidence="8">Kwan_BN1</strain>
    </source>
</reference>
<dbReference type="OrthoDB" id="10259249at2759"/>
<protein>
    <recommendedName>
        <fullName evidence="4">Cilia- and flagella-associated protein 300</fullName>
    </recommendedName>
</protein>
<evidence type="ECO:0000256" key="3">
    <source>
        <dbReference type="ARBA" id="ARBA00009205"/>
    </source>
</evidence>
<organism evidence="8 9">
    <name type="scientific">Bugula neritina</name>
    <name type="common">Brown bryozoan</name>
    <name type="synonym">Sertularia neritina</name>
    <dbReference type="NCBI Taxonomy" id="10212"/>
    <lineage>
        <taxon>Eukaryota</taxon>
        <taxon>Metazoa</taxon>
        <taxon>Spiralia</taxon>
        <taxon>Lophotrochozoa</taxon>
        <taxon>Bryozoa</taxon>
        <taxon>Gymnolaemata</taxon>
        <taxon>Cheilostomatida</taxon>
        <taxon>Flustrina</taxon>
        <taxon>Buguloidea</taxon>
        <taxon>Bugulidae</taxon>
        <taxon>Bugula</taxon>
    </lineage>
</organism>
<sequence length="261" mass="29982">MAEARKFSFQYLASKPFPSLELKDHKDKLCKWGMENRLFAQTFSFDEEFKSYLAQQFATDFFLSNDVAKCIKTAGTSGDASYGIALKVTGVELEAIPCTAVSMSMFEKLRDNGIVQENGYIKKCFEEYIENVCIADQLRNVLLNEEADDYHIYNDSEREEFLFRLFTHLCVGGGVCQYEDTVSPYSSLTKLMYKDLVSVQKTPDSQDLHVITQVYKVKVMDDDDIVFPDARDHLNSFAYLLVDPLKRHVTLFHHKFTGGLW</sequence>
<dbReference type="InterPro" id="IPR029416">
    <property type="entry name" value="CFAP300"/>
</dbReference>
<comment type="subcellular location">
    <subcellularLocation>
        <location evidence="2">Cytoplasm</location>
        <location evidence="2">Cytoskeleton</location>
        <location evidence="2">Cilium axoneme</location>
    </subcellularLocation>
</comment>
<comment type="similarity">
    <text evidence="3">Belongs to the CFAP300 family.</text>
</comment>